<dbReference type="eggNOG" id="KOG0588">
    <property type="taxonomic scope" value="Eukaryota"/>
</dbReference>
<evidence type="ECO:0000256" key="7">
    <source>
        <dbReference type="ARBA" id="ARBA00022777"/>
    </source>
</evidence>
<dbReference type="Proteomes" id="UP000054560">
    <property type="component" value="Unassembled WGS sequence"/>
</dbReference>
<evidence type="ECO:0000256" key="6">
    <source>
        <dbReference type="ARBA" id="ARBA00022723"/>
    </source>
</evidence>
<dbReference type="OrthoDB" id="193931at2759"/>
<keyword evidence="14" id="KW-1185">Reference proteome</keyword>
<evidence type="ECO:0000313" key="14">
    <source>
        <dbReference type="Proteomes" id="UP000054560"/>
    </source>
</evidence>
<dbReference type="STRING" id="667725.A0A0L0FXK1"/>
<evidence type="ECO:0000313" key="13">
    <source>
        <dbReference type="EMBL" id="KNC81286.1"/>
    </source>
</evidence>
<evidence type="ECO:0000256" key="11">
    <source>
        <dbReference type="SAM" id="MobiDB-lite"/>
    </source>
</evidence>
<evidence type="ECO:0000256" key="9">
    <source>
        <dbReference type="ARBA" id="ARBA00047899"/>
    </source>
</evidence>
<evidence type="ECO:0000256" key="4">
    <source>
        <dbReference type="ARBA" id="ARBA00022527"/>
    </source>
</evidence>
<protein>
    <recommendedName>
        <fullName evidence="3">non-specific serine/threonine protein kinase</fullName>
        <ecNumber evidence="3">2.7.11.1</ecNumber>
    </recommendedName>
</protein>
<dbReference type="GeneID" id="25906880"/>
<comment type="catalytic activity">
    <reaction evidence="10">
        <text>L-seryl-[protein] + ATP = O-phospho-L-seryl-[protein] + ADP + H(+)</text>
        <dbReference type="Rhea" id="RHEA:17989"/>
        <dbReference type="Rhea" id="RHEA-COMP:9863"/>
        <dbReference type="Rhea" id="RHEA-COMP:11604"/>
        <dbReference type="ChEBI" id="CHEBI:15378"/>
        <dbReference type="ChEBI" id="CHEBI:29999"/>
        <dbReference type="ChEBI" id="CHEBI:30616"/>
        <dbReference type="ChEBI" id="CHEBI:83421"/>
        <dbReference type="ChEBI" id="CHEBI:456216"/>
        <dbReference type="EC" id="2.7.11.1"/>
    </reaction>
</comment>
<accession>A0A0L0FXK1</accession>
<evidence type="ECO:0000256" key="1">
    <source>
        <dbReference type="ARBA" id="ARBA00001946"/>
    </source>
</evidence>
<dbReference type="PROSITE" id="PS50030">
    <property type="entry name" value="UBA"/>
    <property type="match status" value="1"/>
</dbReference>
<keyword evidence="7" id="KW-0418">Kinase</keyword>
<evidence type="ECO:0000256" key="8">
    <source>
        <dbReference type="ARBA" id="ARBA00022842"/>
    </source>
</evidence>
<dbReference type="GO" id="GO:0046872">
    <property type="term" value="F:metal ion binding"/>
    <property type="evidence" value="ECO:0007669"/>
    <property type="project" value="UniProtKB-KW"/>
</dbReference>
<evidence type="ECO:0000256" key="10">
    <source>
        <dbReference type="ARBA" id="ARBA00048679"/>
    </source>
</evidence>
<gene>
    <name evidence="13" type="ORF">SARC_06376</name>
</gene>
<dbReference type="GO" id="GO:0004674">
    <property type="term" value="F:protein serine/threonine kinase activity"/>
    <property type="evidence" value="ECO:0007669"/>
    <property type="project" value="UniProtKB-KW"/>
</dbReference>
<feature type="compositionally biased region" description="Low complexity" evidence="11">
    <location>
        <begin position="241"/>
        <end position="256"/>
    </location>
</feature>
<keyword evidence="6" id="KW-0479">Metal-binding</keyword>
<reference evidence="13 14" key="1">
    <citation type="submission" date="2011-02" db="EMBL/GenBank/DDBJ databases">
        <title>The Genome Sequence of Sphaeroforma arctica JP610.</title>
        <authorList>
            <consortium name="The Broad Institute Genome Sequencing Platform"/>
            <person name="Russ C."/>
            <person name="Cuomo C."/>
            <person name="Young S.K."/>
            <person name="Zeng Q."/>
            <person name="Gargeya S."/>
            <person name="Alvarado L."/>
            <person name="Berlin A."/>
            <person name="Chapman S.B."/>
            <person name="Chen Z."/>
            <person name="Freedman E."/>
            <person name="Gellesch M."/>
            <person name="Goldberg J."/>
            <person name="Griggs A."/>
            <person name="Gujja S."/>
            <person name="Heilman E."/>
            <person name="Heiman D."/>
            <person name="Howarth C."/>
            <person name="Mehta T."/>
            <person name="Neiman D."/>
            <person name="Pearson M."/>
            <person name="Roberts A."/>
            <person name="Saif S."/>
            <person name="Shea T."/>
            <person name="Shenoy N."/>
            <person name="Sisk P."/>
            <person name="Stolte C."/>
            <person name="Sykes S."/>
            <person name="White J."/>
            <person name="Yandava C."/>
            <person name="Burger G."/>
            <person name="Gray M.W."/>
            <person name="Holland P.W.H."/>
            <person name="King N."/>
            <person name="Lang F.B.F."/>
            <person name="Roger A.J."/>
            <person name="Ruiz-Trillo I."/>
            <person name="Haas B."/>
            <person name="Nusbaum C."/>
            <person name="Birren B."/>
        </authorList>
    </citation>
    <scope>NUCLEOTIDE SEQUENCE [LARGE SCALE GENOMIC DNA]</scope>
    <source>
        <strain evidence="13 14">JP610</strain>
    </source>
</reference>
<name>A0A0L0FXK1_9EUKA</name>
<dbReference type="RefSeq" id="XP_014155188.1">
    <property type="nucleotide sequence ID" value="XM_014299713.1"/>
</dbReference>
<comment type="cofactor">
    <cofactor evidence="1">
        <name>Mg(2+)</name>
        <dbReference type="ChEBI" id="CHEBI:18420"/>
    </cofactor>
</comment>
<comment type="similarity">
    <text evidence="2">Belongs to the protein kinase superfamily. CAMK Ser/Thr protein kinase family. SNF1 subfamily.</text>
</comment>
<organism evidence="13 14">
    <name type="scientific">Sphaeroforma arctica JP610</name>
    <dbReference type="NCBI Taxonomy" id="667725"/>
    <lineage>
        <taxon>Eukaryota</taxon>
        <taxon>Ichthyosporea</taxon>
        <taxon>Ichthyophonida</taxon>
        <taxon>Sphaeroforma</taxon>
    </lineage>
</organism>
<keyword evidence="4" id="KW-0723">Serine/threonine-protein kinase</keyword>
<proteinExistence type="inferred from homology"/>
<dbReference type="Pfam" id="PF21115">
    <property type="entry name" value="UBA_BRSK"/>
    <property type="match status" value="1"/>
</dbReference>
<dbReference type="AlphaFoldDB" id="A0A0L0FXK1"/>
<evidence type="ECO:0000256" key="5">
    <source>
        <dbReference type="ARBA" id="ARBA00022679"/>
    </source>
</evidence>
<feature type="domain" description="UBA" evidence="12">
    <location>
        <begin position="36"/>
        <end position="78"/>
    </location>
</feature>
<dbReference type="EC" id="2.7.11.1" evidence="3"/>
<feature type="region of interest" description="Disordered" evidence="11">
    <location>
        <begin position="227"/>
        <end position="306"/>
    </location>
</feature>
<evidence type="ECO:0000256" key="3">
    <source>
        <dbReference type="ARBA" id="ARBA00012513"/>
    </source>
</evidence>
<dbReference type="InterPro" id="IPR015940">
    <property type="entry name" value="UBA"/>
</dbReference>
<evidence type="ECO:0000259" key="12">
    <source>
        <dbReference type="PROSITE" id="PS50030"/>
    </source>
</evidence>
<sequence length="458" mass="50534">MVKCTRPVHPMKLLIRISDYRAFLLLQFPAVPMDQALDPDVLTTLMNLGCFNDEHTLREKLSQTESNIEKMVYYLLLERKFLRPAVQDIDFDVSDDESEFLALSFQGQLHGSGTTDPFVANRRASTNGSINELLDPTAHENIRKRTDSNLSLTQSQSQYLTESVSRHRYMSVDAALGTSPECTVVPISTGTSLPSAGVSRFATISAQSIIHEDLAGLNHTGVHGTVRNGSDVLDNHNRTHTNTASTTGRSSGTGNAVLESPSIKVPDKPVKDSSSVPNRTADKPVASKPRLTLNSETVEQNRKSLRCPSKKAPIPLATIDGSNEELSRQMGSGRESPKVLWFQELFGEKNVRIVSDDVPRDKLFQGLVDILDREHIKHQISGLANRCTITCQCSCEGEDSKGFDIPMEFKVDVVPAPEKDSFVIILMHISGDPSRFLRIVDTMKTGVRHLDPSTISQP</sequence>
<dbReference type="EMBL" id="KQ242049">
    <property type="protein sequence ID" value="KNC81286.1"/>
    <property type="molecule type" value="Genomic_DNA"/>
</dbReference>
<comment type="catalytic activity">
    <reaction evidence="9">
        <text>L-threonyl-[protein] + ATP = O-phospho-L-threonyl-[protein] + ADP + H(+)</text>
        <dbReference type="Rhea" id="RHEA:46608"/>
        <dbReference type="Rhea" id="RHEA-COMP:11060"/>
        <dbReference type="Rhea" id="RHEA-COMP:11605"/>
        <dbReference type="ChEBI" id="CHEBI:15378"/>
        <dbReference type="ChEBI" id="CHEBI:30013"/>
        <dbReference type="ChEBI" id="CHEBI:30616"/>
        <dbReference type="ChEBI" id="CHEBI:61977"/>
        <dbReference type="ChEBI" id="CHEBI:456216"/>
        <dbReference type="EC" id="2.7.11.1"/>
    </reaction>
</comment>
<evidence type="ECO:0000256" key="2">
    <source>
        <dbReference type="ARBA" id="ARBA00006234"/>
    </source>
</evidence>
<dbReference type="InterPro" id="IPR048622">
    <property type="entry name" value="BRSK1_2-like_UBA"/>
</dbReference>
<keyword evidence="5" id="KW-0808">Transferase</keyword>
<keyword evidence="8" id="KW-0460">Magnesium</keyword>